<feature type="transmembrane region" description="Helical" evidence="5">
    <location>
        <begin position="270"/>
        <end position="291"/>
    </location>
</feature>
<dbReference type="RefSeq" id="WP_070079344.1">
    <property type="nucleotide sequence ID" value="NZ_CP017415.1"/>
</dbReference>
<proteinExistence type="predicted"/>
<gene>
    <name evidence="6" type="ORF">BI364_14435</name>
</gene>
<evidence type="ECO:0000313" key="7">
    <source>
        <dbReference type="Proteomes" id="UP000095401"/>
    </source>
</evidence>
<evidence type="ECO:0000256" key="1">
    <source>
        <dbReference type="ARBA" id="ARBA00004141"/>
    </source>
</evidence>
<comment type="subcellular location">
    <subcellularLocation>
        <location evidence="1">Membrane</location>
        <topology evidence="1">Multi-pass membrane protein</topology>
    </subcellularLocation>
</comment>
<feature type="transmembrane region" description="Helical" evidence="5">
    <location>
        <begin position="312"/>
        <end position="336"/>
    </location>
</feature>
<dbReference type="PANTHER" id="PTHR43424:SF1">
    <property type="entry name" value="LOCUS PUTATIVE PROTEIN 1-RELATED"/>
    <property type="match status" value="1"/>
</dbReference>
<dbReference type="EMBL" id="CP017415">
    <property type="protein sequence ID" value="AOU98991.1"/>
    <property type="molecule type" value="Genomic_DNA"/>
</dbReference>
<organism evidence="6 7">
    <name type="scientific">Acidihalobacter yilgarnensis</name>
    <dbReference type="NCBI Taxonomy" id="2819280"/>
    <lineage>
        <taxon>Bacteria</taxon>
        <taxon>Pseudomonadati</taxon>
        <taxon>Pseudomonadota</taxon>
        <taxon>Gammaproteobacteria</taxon>
        <taxon>Chromatiales</taxon>
        <taxon>Ectothiorhodospiraceae</taxon>
        <taxon>Acidihalobacter</taxon>
    </lineage>
</organism>
<dbReference type="AlphaFoldDB" id="A0A1D8IR75"/>
<dbReference type="KEGG" id="aprs:BI364_14435"/>
<feature type="transmembrane region" description="Helical" evidence="5">
    <location>
        <begin position="58"/>
        <end position="82"/>
    </location>
</feature>
<evidence type="ECO:0000313" key="6">
    <source>
        <dbReference type="EMBL" id="AOU98991.1"/>
    </source>
</evidence>
<accession>A0A1D8IR75</accession>
<dbReference type="Proteomes" id="UP000095401">
    <property type="component" value="Chromosome"/>
</dbReference>
<dbReference type="InterPro" id="IPR052556">
    <property type="entry name" value="PolySynth_Transporter"/>
</dbReference>
<keyword evidence="3 5" id="KW-1133">Transmembrane helix</keyword>
<feature type="transmembrane region" description="Helical" evidence="5">
    <location>
        <begin position="377"/>
        <end position="398"/>
    </location>
</feature>
<evidence type="ECO:0000256" key="2">
    <source>
        <dbReference type="ARBA" id="ARBA00022692"/>
    </source>
</evidence>
<evidence type="ECO:0000256" key="4">
    <source>
        <dbReference type="ARBA" id="ARBA00023136"/>
    </source>
</evidence>
<feature type="transmembrane region" description="Helical" evidence="5">
    <location>
        <begin position="404"/>
        <end position="425"/>
    </location>
</feature>
<feature type="transmembrane region" description="Helical" evidence="5">
    <location>
        <begin position="164"/>
        <end position="186"/>
    </location>
</feature>
<keyword evidence="2 5" id="KW-0812">Transmembrane</keyword>
<keyword evidence="4 5" id="KW-0472">Membrane</keyword>
<protein>
    <submittedName>
        <fullName evidence="6">Uncharacterized protein</fullName>
    </submittedName>
</protein>
<feature type="transmembrane region" description="Helical" evidence="5">
    <location>
        <begin position="128"/>
        <end position="152"/>
    </location>
</feature>
<dbReference type="Pfam" id="PF01943">
    <property type="entry name" value="Polysacc_synt"/>
    <property type="match status" value="1"/>
</dbReference>
<sequence>MKPNSNAGGRRWRLLCWRPGRLAAGTLLMSLAMGARTIGQGLVFLIVARVLGTSGYGAYAAVLALAATMGTFAGMGSSTLMVRDVARDPSTFGVAWGNTVASLAVTAPMLLALYGMFAWAVLPVGITWLAIIFIGLAEIVCMPFTLACMNAYQGHERIGRAAKLLLLPIAPRVIGVLCLLVFTIWVSPPNLLGLWAVLYFAASLTAAIYLSFLVRRDLDRPILPSLRMVVSVMRRGAAYAVGGSSLKLYADADKIMLARLADLAAAGAYSAGYRVVDLVVIPLHALLMAGLPRFFKMGAAGKASMLKYGLRLLPVPLLYAVLAGVTLFWLAGWLPVIMGNQYQAAVDALKWLCWLPLVSLPRLLTQNLLIGADRERAAVAVLVAGAAVNILLNLWFIPLWNWKGAVLATYASEIGMTVLLLGLMIPSGRRKSGMA</sequence>
<evidence type="ECO:0000256" key="3">
    <source>
        <dbReference type="ARBA" id="ARBA00022989"/>
    </source>
</evidence>
<reference evidence="7" key="1">
    <citation type="submission" date="2016-09" db="EMBL/GenBank/DDBJ databases">
        <title>Acidihalobacter prosperus F5.</title>
        <authorList>
            <person name="Khaleque H.N."/>
            <person name="Ramsay J.P."/>
            <person name="Kaksonen A.H."/>
            <person name="Boxall N.J."/>
            <person name="Watkin E.L.J."/>
        </authorList>
    </citation>
    <scope>NUCLEOTIDE SEQUENCE [LARGE SCALE GENOMIC DNA]</scope>
    <source>
        <strain evidence="7">F5</strain>
    </source>
</reference>
<dbReference type="InterPro" id="IPR002797">
    <property type="entry name" value="Polysacc_synth"/>
</dbReference>
<dbReference type="GO" id="GO:0016020">
    <property type="term" value="C:membrane"/>
    <property type="evidence" value="ECO:0007669"/>
    <property type="project" value="UniProtKB-SubCell"/>
</dbReference>
<feature type="transmembrane region" description="Helical" evidence="5">
    <location>
        <begin position="192"/>
        <end position="212"/>
    </location>
</feature>
<feature type="transmembrane region" description="Helical" evidence="5">
    <location>
        <begin position="94"/>
        <end position="122"/>
    </location>
</feature>
<name>A0A1D8IR75_9GAMM</name>
<dbReference type="PANTHER" id="PTHR43424">
    <property type="entry name" value="LOCUS PUTATIVE PROTEIN 1-RELATED"/>
    <property type="match status" value="1"/>
</dbReference>
<evidence type="ECO:0000256" key="5">
    <source>
        <dbReference type="SAM" id="Phobius"/>
    </source>
</evidence>
<keyword evidence="7" id="KW-1185">Reference proteome</keyword>